<dbReference type="PANTHER" id="PTHR31988:SF19">
    <property type="entry name" value="9-O-ACETYL-N-ACETYLNEURAMINIC ACID DEACETYLASE-RELATED"/>
    <property type="match status" value="1"/>
</dbReference>
<dbReference type="InterPro" id="IPR005181">
    <property type="entry name" value="SASA"/>
</dbReference>
<name>A0ABM3KMF1_CUCME</name>
<evidence type="ECO:0000259" key="2">
    <source>
        <dbReference type="Pfam" id="PF03629"/>
    </source>
</evidence>
<protein>
    <submittedName>
        <fullName evidence="4">Probable carbohydrate esterase At4g34215</fullName>
    </submittedName>
</protein>
<dbReference type="RefSeq" id="XP_050938980.1">
    <property type="nucleotide sequence ID" value="XM_051083023.1"/>
</dbReference>
<accession>A0ABM3KMF1</accession>
<dbReference type="Pfam" id="PF03629">
    <property type="entry name" value="SASA"/>
    <property type="match status" value="1"/>
</dbReference>
<dbReference type="InterPro" id="IPR036514">
    <property type="entry name" value="SGNH_hydro_sf"/>
</dbReference>
<dbReference type="Gene3D" id="3.40.50.1110">
    <property type="entry name" value="SGNH hydrolase"/>
    <property type="match status" value="1"/>
</dbReference>
<dbReference type="Proteomes" id="UP001652600">
    <property type="component" value="Chromosome 3"/>
</dbReference>
<evidence type="ECO:0000313" key="3">
    <source>
        <dbReference type="Proteomes" id="UP001652600"/>
    </source>
</evidence>
<feature type="domain" description="Sialate O-acetylesterase" evidence="2">
    <location>
        <begin position="1"/>
        <end position="130"/>
    </location>
</feature>
<organism evidence="3 4">
    <name type="scientific">Cucumis melo</name>
    <name type="common">Muskmelon</name>
    <dbReference type="NCBI Taxonomy" id="3656"/>
    <lineage>
        <taxon>Eukaryota</taxon>
        <taxon>Viridiplantae</taxon>
        <taxon>Streptophyta</taxon>
        <taxon>Embryophyta</taxon>
        <taxon>Tracheophyta</taxon>
        <taxon>Spermatophyta</taxon>
        <taxon>Magnoliopsida</taxon>
        <taxon>eudicotyledons</taxon>
        <taxon>Gunneridae</taxon>
        <taxon>Pentapetalae</taxon>
        <taxon>rosids</taxon>
        <taxon>fabids</taxon>
        <taxon>Cucurbitales</taxon>
        <taxon>Cucurbitaceae</taxon>
        <taxon>Benincaseae</taxon>
        <taxon>Cucumis</taxon>
    </lineage>
</organism>
<dbReference type="SUPFAM" id="SSF52266">
    <property type="entry name" value="SGNH hydrolase"/>
    <property type="match status" value="1"/>
</dbReference>
<evidence type="ECO:0000313" key="4">
    <source>
        <dbReference type="RefSeq" id="XP_050938980.1"/>
    </source>
</evidence>
<keyword evidence="1" id="KW-0378">Hydrolase</keyword>
<sequence length="136" mass="14930">MAGRGGVVCPDLCLKNCTWDRVIPQPSQSQPSILRFTVDFKWEEAREPLHWDIDPSKTNGVGPEMAFANQVYAMASQSVGVTGLVPCAIGGTQLKTWLKGTDRYTSLIGRINASLESRGNLGGFIWFQGNQMQLRG</sequence>
<dbReference type="InterPro" id="IPR052940">
    <property type="entry name" value="Carb_Esterase_6"/>
</dbReference>
<dbReference type="GeneID" id="127148729"/>
<evidence type="ECO:0000256" key="1">
    <source>
        <dbReference type="ARBA" id="ARBA00022801"/>
    </source>
</evidence>
<reference evidence="4" key="1">
    <citation type="submission" date="2025-08" db="UniProtKB">
        <authorList>
            <consortium name="RefSeq"/>
        </authorList>
    </citation>
    <scope>IDENTIFICATION</scope>
    <source>
        <tissue evidence="4">Stem</tissue>
    </source>
</reference>
<dbReference type="PANTHER" id="PTHR31988">
    <property type="entry name" value="ESTERASE, PUTATIVE (DUF303)-RELATED"/>
    <property type="match status" value="1"/>
</dbReference>
<keyword evidence="3" id="KW-1185">Reference proteome</keyword>
<proteinExistence type="predicted"/>
<gene>
    <name evidence="4" type="primary">LOC127148729</name>
</gene>